<proteinExistence type="predicted"/>
<organism evidence="3 4">
    <name type="scientific">Mya arenaria</name>
    <name type="common">Soft-shell clam</name>
    <dbReference type="NCBI Taxonomy" id="6604"/>
    <lineage>
        <taxon>Eukaryota</taxon>
        <taxon>Metazoa</taxon>
        <taxon>Spiralia</taxon>
        <taxon>Lophotrochozoa</taxon>
        <taxon>Mollusca</taxon>
        <taxon>Bivalvia</taxon>
        <taxon>Autobranchia</taxon>
        <taxon>Heteroconchia</taxon>
        <taxon>Euheterodonta</taxon>
        <taxon>Imparidentia</taxon>
        <taxon>Neoheterodontei</taxon>
        <taxon>Myida</taxon>
        <taxon>Myoidea</taxon>
        <taxon>Myidae</taxon>
        <taxon>Mya</taxon>
    </lineage>
</organism>
<evidence type="ECO:0000256" key="1">
    <source>
        <dbReference type="SAM" id="MobiDB-lite"/>
    </source>
</evidence>
<dbReference type="EMBL" id="CP111020">
    <property type="protein sequence ID" value="WAR14145.1"/>
    <property type="molecule type" value="Genomic_DNA"/>
</dbReference>
<gene>
    <name evidence="3" type="ORF">MAR_004250</name>
</gene>
<feature type="region of interest" description="Disordered" evidence="1">
    <location>
        <begin position="1"/>
        <end position="39"/>
    </location>
</feature>
<dbReference type="Proteomes" id="UP001164746">
    <property type="component" value="Chromosome 9"/>
</dbReference>
<reference evidence="3" key="1">
    <citation type="submission" date="2022-11" db="EMBL/GenBank/DDBJ databases">
        <title>Centuries of genome instability and evolution in soft-shell clam transmissible cancer (bioRxiv).</title>
        <authorList>
            <person name="Hart S.F.M."/>
            <person name="Yonemitsu M.A."/>
            <person name="Giersch R.M."/>
            <person name="Beal B.F."/>
            <person name="Arriagada G."/>
            <person name="Davis B.W."/>
            <person name="Ostrander E.A."/>
            <person name="Goff S.P."/>
            <person name="Metzger M.J."/>
        </authorList>
    </citation>
    <scope>NUCLEOTIDE SEQUENCE</scope>
    <source>
        <strain evidence="3">MELC-2E11</strain>
        <tissue evidence="3">Siphon/mantle</tissue>
    </source>
</reference>
<keyword evidence="2" id="KW-0472">Membrane</keyword>
<feature type="transmembrane region" description="Helical" evidence="2">
    <location>
        <begin position="262"/>
        <end position="282"/>
    </location>
</feature>
<evidence type="ECO:0000256" key="2">
    <source>
        <dbReference type="SAM" id="Phobius"/>
    </source>
</evidence>
<keyword evidence="4" id="KW-1185">Reference proteome</keyword>
<evidence type="ECO:0000313" key="3">
    <source>
        <dbReference type="EMBL" id="WAR14145.1"/>
    </source>
</evidence>
<keyword evidence="2" id="KW-1133">Transmembrane helix</keyword>
<keyword evidence="2" id="KW-0812">Transmembrane</keyword>
<feature type="compositionally biased region" description="Basic and acidic residues" evidence="1">
    <location>
        <begin position="10"/>
        <end position="23"/>
    </location>
</feature>
<feature type="transmembrane region" description="Helical" evidence="2">
    <location>
        <begin position="233"/>
        <end position="255"/>
    </location>
</feature>
<accession>A0ABY7EWB6</accession>
<protein>
    <submittedName>
        <fullName evidence="3">Uncharacterized protein</fullName>
    </submittedName>
</protein>
<name>A0ABY7EWB6_MYAAR</name>
<sequence length="308" mass="35243">MATAHNKTRTHLDNIHHAQAQRDKLHKSQSHGEKVHQAHTCSDTLMRTQSQWSKLNFQALAHRKVNTRHHRIDTKTQDADINRIKTTGKPFCVYVNITLVRNMYTRCRYDLHNIAGSLAPEHVCTDVKAISEVFEKSAYEHIGYVRMLSWFVSITNGTCTLVDELLHCVAESIWREREQIESCVLHMRSALRDTHASSMFPAYPFKWKFCEVVWCENFHKFTDAQVACFVRCLLGPAAICIGGVLAFLCLGTAVGRIFNNSFIAWCIEALLGMIVAVIWIGYKPKLFTLFSVVNILKFVIDCDCCEVY</sequence>
<evidence type="ECO:0000313" key="4">
    <source>
        <dbReference type="Proteomes" id="UP001164746"/>
    </source>
</evidence>